<dbReference type="PROSITE" id="PS50206">
    <property type="entry name" value="RHODANESE_3"/>
    <property type="match status" value="1"/>
</dbReference>
<protein>
    <submittedName>
        <fullName evidence="2">Rhodanese-related sulfurtransferase</fullName>
    </submittedName>
</protein>
<evidence type="ECO:0000259" key="1">
    <source>
        <dbReference type="PROSITE" id="PS50206"/>
    </source>
</evidence>
<dbReference type="PANTHER" id="PTHR45431">
    <property type="entry name" value="RHODANESE-LIKE DOMAIN-CONTAINING PROTEIN 15, CHLOROPLASTIC"/>
    <property type="match status" value="1"/>
</dbReference>
<comment type="caution">
    <text evidence="2">The sequence shown here is derived from an EMBL/GenBank/DDBJ whole genome shotgun (WGS) entry which is preliminary data.</text>
</comment>
<evidence type="ECO:0000313" key="3">
    <source>
        <dbReference type="Proteomes" id="UP000050465"/>
    </source>
</evidence>
<dbReference type="CDD" id="cd00158">
    <property type="entry name" value="RHOD"/>
    <property type="match status" value="1"/>
</dbReference>
<dbReference type="InterPro" id="IPR052367">
    <property type="entry name" value="Thiosulfate_ST/Rhodanese-like"/>
</dbReference>
<dbReference type="GO" id="GO:0016740">
    <property type="term" value="F:transferase activity"/>
    <property type="evidence" value="ECO:0007669"/>
    <property type="project" value="UniProtKB-KW"/>
</dbReference>
<dbReference type="Proteomes" id="UP000050465">
    <property type="component" value="Unassembled WGS sequence"/>
</dbReference>
<dbReference type="PATRIC" id="fig|1666911.3.peg.4727"/>
<gene>
    <name evidence="2" type="ORF">HLUCCA11_22940</name>
</gene>
<keyword evidence="2" id="KW-0808">Transferase</keyword>
<reference evidence="2 3" key="1">
    <citation type="submission" date="2015-09" db="EMBL/GenBank/DDBJ databases">
        <title>Identification and resolution of microdiversity through metagenomic sequencing of parallel consortia.</title>
        <authorList>
            <person name="Nelson W.C."/>
            <person name="Romine M.F."/>
            <person name="Lindemann S.R."/>
        </authorList>
    </citation>
    <scope>NUCLEOTIDE SEQUENCE [LARGE SCALE GENOMIC DNA]</scope>
    <source>
        <strain evidence="2">Ana</strain>
    </source>
</reference>
<dbReference type="SMART" id="SM00450">
    <property type="entry name" value="RHOD"/>
    <property type="match status" value="1"/>
</dbReference>
<dbReference type="SUPFAM" id="SSF52821">
    <property type="entry name" value="Rhodanese/Cell cycle control phosphatase"/>
    <property type="match status" value="1"/>
</dbReference>
<dbReference type="AlphaFoldDB" id="A0A0P7ZQ48"/>
<dbReference type="InterPro" id="IPR001763">
    <property type="entry name" value="Rhodanese-like_dom"/>
</dbReference>
<accession>A0A0P7ZQ48</accession>
<dbReference type="Pfam" id="PF00581">
    <property type="entry name" value="Rhodanese"/>
    <property type="match status" value="1"/>
</dbReference>
<evidence type="ECO:0000313" key="2">
    <source>
        <dbReference type="EMBL" id="KPQ31824.1"/>
    </source>
</evidence>
<name>A0A0P7ZQ48_9CYAN</name>
<dbReference type="PANTHER" id="PTHR45431:SF3">
    <property type="entry name" value="RHODANESE-LIKE DOMAIN-CONTAINING PROTEIN 15, CHLOROPLASTIC"/>
    <property type="match status" value="1"/>
</dbReference>
<feature type="domain" description="Rhodanese" evidence="1">
    <location>
        <begin position="22"/>
        <end position="121"/>
    </location>
</feature>
<proteinExistence type="predicted"/>
<dbReference type="InterPro" id="IPR036873">
    <property type="entry name" value="Rhodanese-like_dom_sf"/>
</dbReference>
<sequence length="123" mass="13460">MTQSSQSIPTVVDLSPIDFAQVPKATVLIDVRSGLEYLTGHAPGARNLSLPRLLLGLGPWQGFLPQWFRSLPHDQPIAVICLTAHRSPIAAKHLAKSGFTRVYNITGGMVKWRRLGLKTHAKA</sequence>
<dbReference type="STRING" id="1666911.HLUCCA11_22940"/>
<dbReference type="EMBL" id="LJZR01000081">
    <property type="protein sequence ID" value="KPQ31824.1"/>
    <property type="molecule type" value="Genomic_DNA"/>
</dbReference>
<organism evidence="2 3">
    <name type="scientific">Phormidesmis priestleyi Ana</name>
    <dbReference type="NCBI Taxonomy" id="1666911"/>
    <lineage>
        <taxon>Bacteria</taxon>
        <taxon>Bacillati</taxon>
        <taxon>Cyanobacteriota</taxon>
        <taxon>Cyanophyceae</taxon>
        <taxon>Leptolyngbyales</taxon>
        <taxon>Leptolyngbyaceae</taxon>
        <taxon>Phormidesmis</taxon>
    </lineage>
</organism>
<dbReference type="Gene3D" id="3.40.250.10">
    <property type="entry name" value="Rhodanese-like domain"/>
    <property type="match status" value="1"/>
</dbReference>